<feature type="compositionally biased region" description="Low complexity" evidence="5">
    <location>
        <begin position="460"/>
        <end position="469"/>
    </location>
</feature>
<feature type="region of interest" description="Disordered" evidence="5">
    <location>
        <begin position="460"/>
        <end position="480"/>
    </location>
</feature>
<dbReference type="SUPFAM" id="SSF52540">
    <property type="entry name" value="P-loop containing nucleoside triphosphate hydrolases"/>
    <property type="match status" value="1"/>
</dbReference>
<dbReference type="Gene3D" id="3.40.50.300">
    <property type="entry name" value="P-loop containing nucleotide triphosphate hydrolases"/>
    <property type="match status" value="2"/>
</dbReference>
<dbReference type="PANTHER" id="PTHR32114">
    <property type="entry name" value="ABC TRANSPORTER ABCH.3"/>
    <property type="match status" value="1"/>
</dbReference>
<gene>
    <name evidence="7" type="ORF">D5R93_03555</name>
</gene>
<feature type="coiled-coil region" evidence="4">
    <location>
        <begin position="317"/>
        <end position="358"/>
    </location>
</feature>
<reference evidence="7 8" key="1">
    <citation type="submission" date="2018-09" db="EMBL/GenBank/DDBJ databases">
        <authorList>
            <person name="Li J."/>
        </authorList>
    </citation>
    <scope>NUCLEOTIDE SEQUENCE [LARGE SCALE GENOMIC DNA]</scope>
    <source>
        <strain evidence="7 8">2129</strain>
    </source>
</reference>
<evidence type="ECO:0000256" key="3">
    <source>
        <dbReference type="ARBA" id="ARBA00013368"/>
    </source>
</evidence>
<evidence type="ECO:0000313" key="8">
    <source>
        <dbReference type="Proteomes" id="UP000273001"/>
    </source>
</evidence>
<feature type="region of interest" description="Disordered" evidence="5">
    <location>
        <begin position="741"/>
        <end position="771"/>
    </location>
</feature>
<dbReference type="Proteomes" id="UP000273001">
    <property type="component" value="Chromosome"/>
</dbReference>
<dbReference type="PANTHER" id="PTHR32114:SF2">
    <property type="entry name" value="ABC TRANSPORTER ABCH.3"/>
    <property type="match status" value="1"/>
</dbReference>
<dbReference type="InterPro" id="IPR038729">
    <property type="entry name" value="Rad50/SbcC_AAA"/>
</dbReference>
<feature type="compositionally biased region" description="Polar residues" evidence="5">
    <location>
        <begin position="230"/>
        <end position="247"/>
    </location>
</feature>
<dbReference type="EMBL" id="CP032514">
    <property type="protein sequence ID" value="AYD89369.1"/>
    <property type="molecule type" value="Genomic_DNA"/>
</dbReference>
<sequence length="1112" mass="119852">MRIHHLTMTGIGPYAGTETIDFDAFSDSGRFLLTGPTGSGKSTVIDAIVFALYGDVADTSDSSRQRIRSTLLPPQAGSAVELVISTTAGVYRIRRTPGYERPKKRGQGTTTEHGTVRLWRLAHPQGQPVEEPVTRVGEADAEIRRVVGLSREQLTQTVVLPQGKFARFLRADSSQRQELLQDVFGTGVYDSLQSHLAEASRAGTRAVEEAATALRAQGRTLALGLEPLLSTPQAPQPTQGSADQGSAQGPAEASTAGTCPVAAPTTGEAAPEPPAAHAAWAGALAEELEAALAAAEPDPEALCHVTARLRTLSLQVVDLAASTAQTAQEELQQAQHRYEEARSLHERLERRRALLADQQALDERADQDAEAARHLEDAARADRVVAVLRSTEAARARASTAVSALEEAGAQPGTGQAPSPGKAVEAVEEIPAGAVEEAGGETLDALLEPVRREARRRLRALSTSAPASTGTGPEETALSTRAVDRRAHRLRQEHGHLEALAAQEADLTARELDLQERCHDLARQERELTDQAKALAGHPEQRSALVEDLEATRDARSRLTELEHRYSLCQEQYQAVSDLPRLEARLDHHNQALATASQAALQAAARVQDTRVRWIASAAGALAAELRQDTPCPVCGSLDHPDPAPGADQGTTREQVEEAEAYQDQADSNLVEARQLVRTCQDRLEETRQATAGLSLQEAQTRLEEARQALEEARVLAGQAQVAASRLADFDAASQRLRSEHDRARTALTASRSRLEADRSQLEQDRSSYEQARGSWPSVAARAAAVLAQAEAAETASLTVRQAQVALETAAQAGEELVEALEEEGFTTTQEVRLALLDPGARQALATRVRDAHAQRERVRAGLADPQVATLTGAEEADPQEAGRLLRLAQARHQEAADHHARRQEARAHLERGCQGVESAARAYQEALRHHAPLRQVARLARGDNPQATPLATWVLQTRFEEVLVFANERLAQMSSGRYELVRVAEETGSRSRRRGLGLAVTDHLAGEHRRDPRTLSGGETFYVSLALALALADVVAAESGGTTLDTLFIDEGFGSLDPETLQAVMAQVERLRAGGRTVGIVSHVEELRHQVADQVQVRRSPSGGSTLRVVR</sequence>
<evidence type="ECO:0000256" key="1">
    <source>
        <dbReference type="ARBA" id="ARBA00006930"/>
    </source>
</evidence>
<protein>
    <recommendedName>
        <fullName evidence="3">Nuclease SbcCD subunit C</fullName>
    </recommendedName>
</protein>
<feature type="region of interest" description="Disordered" evidence="5">
    <location>
        <begin position="229"/>
        <end position="276"/>
    </location>
</feature>
<dbReference type="RefSeq" id="WP_120203848.1">
    <property type="nucleotide sequence ID" value="NZ_CP032514.1"/>
</dbReference>
<feature type="compositionally biased region" description="Basic and acidic residues" evidence="5">
    <location>
        <begin position="753"/>
        <end position="768"/>
    </location>
</feature>
<keyword evidence="8" id="KW-1185">Reference proteome</keyword>
<evidence type="ECO:0000256" key="2">
    <source>
        <dbReference type="ARBA" id="ARBA00011322"/>
    </source>
</evidence>
<proteinExistence type="inferred from homology"/>
<accession>A0ABN5PM90</accession>
<dbReference type="InterPro" id="IPR027417">
    <property type="entry name" value="P-loop_NTPase"/>
</dbReference>
<keyword evidence="4" id="KW-0175">Coiled coil</keyword>
<evidence type="ECO:0000259" key="6">
    <source>
        <dbReference type="Pfam" id="PF13476"/>
    </source>
</evidence>
<evidence type="ECO:0000256" key="5">
    <source>
        <dbReference type="SAM" id="MobiDB-lite"/>
    </source>
</evidence>
<comment type="subunit">
    <text evidence="2">Heterodimer of SbcC and SbcD.</text>
</comment>
<dbReference type="Pfam" id="PF13558">
    <property type="entry name" value="SbcC_Walker_B"/>
    <property type="match status" value="1"/>
</dbReference>
<feature type="compositionally biased region" description="Low complexity" evidence="5">
    <location>
        <begin position="260"/>
        <end position="276"/>
    </location>
</feature>
<feature type="domain" description="Rad50/SbcC-type AAA" evidence="6">
    <location>
        <begin position="6"/>
        <end position="182"/>
    </location>
</feature>
<dbReference type="Pfam" id="PF13476">
    <property type="entry name" value="AAA_23"/>
    <property type="match status" value="1"/>
</dbReference>
<name>A0ABN5PM90_9ACTO</name>
<organism evidence="7 8">
    <name type="scientific">Actinomyces lilanjuaniae</name>
    <dbReference type="NCBI Taxonomy" id="2321394"/>
    <lineage>
        <taxon>Bacteria</taxon>
        <taxon>Bacillati</taxon>
        <taxon>Actinomycetota</taxon>
        <taxon>Actinomycetes</taxon>
        <taxon>Actinomycetales</taxon>
        <taxon>Actinomycetaceae</taxon>
        <taxon>Actinomyces</taxon>
    </lineage>
</organism>
<comment type="similarity">
    <text evidence="1">Belongs to the SMC family. SbcC subfamily.</text>
</comment>
<evidence type="ECO:0000313" key="7">
    <source>
        <dbReference type="EMBL" id="AYD89369.1"/>
    </source>
</evidence>
<evidence type="ECO:0000256" key="4">
    <source>
        <dbReference type="SAM" id="Coils"/>
    </source>
</evidence>